<dbReference type="InterPro" id="IPR036249">
    <property type="entry name" value="Thioredoxin-like_sf"/>
</dbReference>
<dbReference type="PANTHER" id="PTHR42852:SF6">
    <property type="entry name" value="THIOL:DISULFIDE INTERCHANGE PROTEIN DSBE"/>
    <property type="match status" value="1"/>
</dbReference>
<keyword evidence="5" id="KW-0732">Signal</keyword>
<feature type="domain" description="Thioredoxin" evidence="6">
    <location>
        <begin position="259"/>
        <end position="401"/>
    </location>
</feature>
<dbReference type="InterPro" id="IPR013766">
    <property type="entry name" value="Thioredoxin_domain"/>
</dbReference>
<accession>A0A1W2ES46</accession>
<comment type="subcellular location">
    <subcellularLocation>
        <location evidence="1">Cell envelope</location>
    </subcellularLocation>
</comment>
<dbReference type="AlphaFoldDB" id="A0A1W2ES46"/>
<organism evidence="7 8">
    <name type="scientific">Pedobacter nyackensis</name>
    <dbReference type="NCBI Taxonomy" id="475255"/>
    <lineage>
        <taxon>Bacteria</taxon>
        <taxon>Pseudomonadati</taxon>
        <taxon>Bacteroidota</taxon>
        <taxon>Sphingobacteriia</taxon>
        <taxon>Sphingobacteriales</taxon>
        <taxon>Sphingobacteriaceae</taxon>
        <taxon>Pedobacter</taxon>
    </lineage>
</organism>
<dbReference type="Gene3D" id="3.40.30.10">
    <property type="entry name" value="Glutaredoxin"/>
    <property type="match status" value="1"/>
</dbReference>
<sequence length="401" mass="45756">MNNRLIKLGLTFGMAGLMLASTGCSENQKDNGYHITGNINGVDSGLVKLVSYNEEDRTSTTLDSVTFKNGSFELKGTVKYPEMMTLIFTPGNWATQIFVENGTIAVKADTTGAEHYDYSSYGGEKGANLKKIEVTGSANHDIYNKYENEPEQLKFKDEFAALNKAYEAEKDLKLKEKMRSKFDSVGQLSKAWQIKWINDFITKNPTSVAGAYIFNNHYRFNSSMPLNEMDVILNKFKDEAKQSTYFRLLVSDVAKRKRVLPGEQAPDFTLLKRDSTSFALSSTKGKYVMIDFWASWCKPCREAIPHWKNVYAKYRDKGFEIVSVSNDSRWSDWFKAMDQEQMPWIQLCDEFPIKNMPAKVSTLYQIPSLPGYVLLDKEGKILVHTIEEKDIDQKLAEIFKM</sequence>
<keyword evidence="7" id="KW-0413">Isomerase</keyword>
<evidence type="ECO:0000313" key="7">
    <source>
        <dbReference type="EMBL" id="SMD12491.1"/>
    </source>
</evidence>
<reference evidence="7 8" key="1">
    <citation type="submission" date="2017-04" db="EMBL/GenBank/DDBJ databases">
        <authorList>
            <person name="Afonso C.L."/>
            <person name="Miller P.J."/>
            <person name="Scott M.A."/>
            <person name="Spackman E."/>
            <person name="Goraichik I."/>
            <person name="Dimitrov K.M."/>
            <person name="Suarez D.L."/>
            <person name="Swayne D.E."/>
        </authorList>
    </citation>
    <scope>NUCLEOTIDE SEQUENCE [LARGE SCALE GENOMIC DNA]</scope>
    <source>
        <strain evidence="7 8">DSM 19625</strain>
    </source>
</reference>
<protein>
    <submittedName>
        <fullName evidence="7">Thiol-disulfide isomerase or thioredoxin</fullName>
    </submittedName>
</protein>
<evidence type="ECO:0000256" key="3">
    <source>
        <dbReference type="ARBA" id="ARBA00023157"/>
    </source>
</evidence>
<dbReference type="Pfam" id="PF00578">
    <property type="entry name" value="AhpC-TSA"/>
    <property type="match status" value="1"/>
</dbReference>
<dbReference type="PANTHER" id="PTHR42852">
    <property type="entry name" value="THIOL:DISULFIDE INTERCHANGE PROTEIN DSBE"/>
    <property type="match status" value="1"/>
</dbReference>
<dbReference type="EMBL" id="FWYB01000015">
    <property type="protein sequence ID" value="SMD12491.1"/>
    <property type="molecule type" value="Genomic_DNA"/>
</dbReference>
<keyword evidence="2" id="KW-0201">Cytochrome c-type biogenesis</keyword>
<keyword evidence="8" id="KW-1185">Reference proteome</keyword>
<keyword evidence="4" id="KW-0676">Redox-active center</keyword>
<dbReference type="GO" id="GO:0030313">
    <property type="term" value="C:cell envelope"/>
    <property type="evidence" value="ECO:0007669"/>
    <property type="project" value="UniProtKB-SubCell"/>
</dbReference>
<keyword evidence="3" id="KW-1015">Disulfide bond</keyword>
<dbReference type="Pfam" id="PF14289">
    <property type="entry name" value="DUF4369"/>
    <property type="match status" value="1"/>
</dbReference>
<name>A0A1W2ES46_9SPHI</name>
<evidence type="ECO:0000256" key="5">
    <source>
        <dbReference type="SAM" id="SignalP"/>
    </source>
</evidence>
<dbReference type="GO" id="GO:0017004">
    <property type="term" value="P:cytochrome complex assembly"/>
    <property type="evidence" value="ECO:0007669"/>
    <property type="project" value="UniProtKB-KW"/>
</dbReference>
<dbReference type="GO" id="GO:0016209">
    <property type="term" value="F:antioxidant activity"/>
    <property type="evidence" value="ECO:0007669"/>
    <property type="project" value="InterPro"/>
</dbReference>
<dbReference type="CDD" id="cd02966">
    <property type="entry name" value="TlpA_like_family"/>
    <property type="match status" value="1"/>
</dbReference>
<feature type="signal peptide" evidence="5">
    <location>
        <begin position="1"/>
        <end position="20"/>
    </location>
</feature>
<dbReference type="InterPro" id="IPR025380">
    <property type="entry name" value="DUF4369"/>
</dbReference>
<dbReference type="GO" id="GO:0016491">
    <property type="term" value="F:oxidoreductase activity"/>
    <property type="evidence" value="ECO:0007669"/>
    <property type="project" value="InterPro"/>
</dbReference>
<dbReference type="GO" id="GO:0016853">
    <property type="term" value="F:isomerase activity"/>
    <property type="evidence" value="ECO:0007669"/>
    <property type="project" value="UniProtKB-KW"/>
</dbReference>
<feature type="chain" id="PRO_5012031924" evidence="5">
    <location>
        <begin position="21"/>
        <end position="401"/>
    </location>
</feature>
<dbReference type="SUPFAM" id="SSF52833">
    <property type="entry name" value="Thioredoxin-like"/>
    <property type="match status" value="1"/>
</dbReference>
<dbReference type="RefSeq" id="WP_084291424.1">
    <property type="nucleotide sequence ID" value="NZ_FWYB01000015.1"/>
</dbReference>
<evidence type="ECO:0000256" key="4">
    <source>
        <dbReference type="ARBA" id="ARBA00023284"/>
    </source>
</evidence>
<dbReference type="OrthoDB" id="1069091at2"/>
<dbReference type="InterPro" id="IPR000866">
    <property type="entry name" value="AhpC/TSA"/>
</dbReference>
<dbReference type="Proteomes" id="UP000192678">
    <property type="component" value="Unassembled WGS sequence"/>
</dbReference>
<evidence type="ECO:0000259" key="6">
    <source>
        <dbReference type="PROSITE" id="PS51352"/>
    </source>
</evidence>
<gene>
    <name evidence="7" type="ORF">SAMN04488101_11549</name>
</gene>
<evidence type="ECO:0000256" key="1">
    <source>
        <dbReference type="ARBA" id="ARBA00004196"/>
    </source>
</evidence>
<dbReference type="STRING" id="475255.SAMN04488101_11549"/>
<dbReference type="InterPro" id="IPR050553">
    <property type="entry name" value="Thioredoxin_ResA/DsbE_sf"/>
</dbReference>
<dbReference type="PROSITE" id="PS51352">
    <property type="entry name" value="THIOREDOXIN_2"/>
    <property type="match status" value="1"/>
</dbReference>
<dbReference type="PROSITE" id="PS51257">
    <property type="entry name" value="PROKAR_LIPOPROTEIN"/>
    <property type="match status" value="1"/>
</dbReference>
<proteinExistence type="predicted"/>
<evidence type="ECO:0000256" key="2">
    <source>
        <dbReference type="ARBA" id="ARBA00022748"/>
    </source>
</evidence>
<evidence type="ECO:0000313" key="8">
    <source>
        <dbReference type="Proteomes" id="UP000192678"/>
    </source>
</evidence>